<dbReference type="InterPro" id="IPR038665">
    <property type="entry name" value="Voltage-dep_anion_channel_sf"/>
</dbReference>
<dbReference type="EMBL" id="JBCITM010000001">
    <property type="protein sequence ID" value="MEN1758924.1"/>
    <property type="molecule type" value="Genomic_DNA"/>
</dbReference>
<dbReference type="Gene3D" id="1.50.10.150">
    <property type="entry name" value="Voltage-dependent anion channel"/>
    <property type="match status" value="1"/>
</dbReference>
<feature type="transmembrane region" description="Helical" evidence="5">
    <location>
        <begin position="90"/>
        <end position="111"/>
    </location>
</feature>
<accession>A0ABU9VPG5</accession>
<comment type="caution">
    <text evidence="6">The sequence shown here is derived from an EMBL/GenBank/DDBJ whole genome shotgun (WGS) entry which is preliminary data.</text>
</comment>
<dbReference type="PANTHER" id="PTHR37955:SF1">
    <property type="entry name" value="DEP DOMAIN-CONTAINING PROTEIN"/>
    <property type="match status" value="1"/>
</dbReference>
<feature type="transmembrane region" description="Helical" evidence="5">
    <location>
        <begin position="123"/>
        <end position="141"/>
    </location>
</feature>
<evidence type="ECO:0000256" key="1">
    <source>
        <dbReference type="ARBA" id="ARBA00004141"/>
    </source>
</evidence>
<dbReference type="RefSeq" id="WP_343184311.1">
    <property type="nucleotide sequence ID" value="NZ_JBCITM010000001.1"/>
</dbReference>
<dbReference type="Pfam" id="PF03595">
    <property type="entry name" value="SLAC1"/>
    <property type="match status" value="1"/>
</dbReference>
<evidence type="ECO:0000256" key="3">
    <source>
        <dbReference type="ARBA" id="ARBA00022989"/>
    </source>
</evidence>
<feature type="transmembrane region" description="Helical" evidence="5">
    <location>
        <begin position="64"/>
        <end position="84"/>
    </location>
</feature>
<proteinExistence type="predicted"/>
<comment type="subcellular location">
    <subcellularLocation>
        <location evidence="1">Membrane</location>
        <topology evidence="1">Multi-pass membrane protein</topology>
    </subcellularLocation>
</comment>
<keyword evidence="4 5" id="KW-0472">Membrane</keyword>
<evidence type="ECO:0000256" key="5">
    <source>
        <dbReference type="SAM" id="Phobius"/>
    </source>
</evidence>
<dbReference type="CDD" id="cd09325">
    <property type="entry name" value="TDT_C4-dicarb_trans"/>
    <property type="match status" value="1"/>
</dbReference>
<protein>
    <submittedName>
        <fullName evidence="6">TDT family transporter</fullName>
    </submittedName>
</protein>
<reference evidence="6 7" key="1">
    <citation type="submission" date="2024-04" db="EMBL/GenBank/DDBJ databases">
        <title>Genome sequencing and metabolic network reconstruction of aminoacids and betaine degradation by Anoxynatronum sibiricum.</title>
        <authorList>
            <person name="Detkova E.N."/>
            <person name="Boltjanskaja Y.V."/>
            <person name="Mardanov A.V."/>
            <person name="Kevbrin V."/>
        </authorList>
    </citation>
    <scope>NUCLEOTIDE SEQUENCE [LARGE SCALE GENOMIC DNA]</scope>
    <source>
        <strain evidence="6 7">Z-7981</strain>
    </source>
</reference>
<keyword evidence="7" id="KW-1185">Reference proteome</keyword>
<feature type="transmembrane region" description="Helical" evidence="5">
    <location>
        <begin position="209"/>
        <end position="229"/>
    </location>
</feature>
<gene>
    <name evidence="6" type="ORF">AAIG11_00430</name>
</gene>
<keyword evidence="2 5" id="KW-0812">Transmembrane</keyword>
<organism evidence="6 7">
    <name type="scientific">Anoxynatronum sibiricum</name>
    <dbReference type="NCBI Taxonomy" id="210623"/>
    <lineage>
        <taxon>Bacteria</taxon>
        <taxon>Bacillati</taxon>
        <taxon>Bacillota</taxon>
        <taxon>Clostridia</taxon>
        <taxon>Eubacteriales</taxon>
        <taxon>Clostridiaceae</taxon>
        <taxon>Anoxynatronum</taxon>
    </lineage>
</organism>
<dbReference type="InterPro" id="IPR004695">
    <property type="entry name" value="SLAC1/Mae1/Ssu1/TehA"/>
</dbReference>
<feature type="transmembrane region" description="Helical" evidence="5">
    <location>
        <begin position="236"/>
        <end position="256"/>
    </location>
</feature>
<dbReference type="PANTHER" id="PTHR37955">
    <property type="entry name" value="TELLURITE RESISTANCE PROTEIN TEHA"/>
    <property type="match status" value="1"/>
</dbReference>
<feature type="transmembrane region" description="Helical" evidence="5">
    <location>
        <begin position="147"/>
        <end position="170"/>
    </location>
</feature>
<evidence type="ECO:0000256" key="4">
    <source>
        <dbReference type="ARBA" id="ARBA00023136"/>
    </source>
</evidence>
<dbReference type="Proteomes" id="UP001407405">
    <property type="component" value="Unassembled WGS sequence"/>
</dbReference>
<name>A0ABU9VPG5_9CLOT</name>
<evidence type="ECO:0000313" key="6">
    <source>
        <dbReference type="EMBL" id="MEN1758924.1"/>
    </source>
</evidence>
<keyword evidence="3 5" id="KW-1133">Transmembrane helix</keyword>
<evidence type="ECO:0000256" key="2">
    <source>
        <dbReference type="ARBA" id="ARBA00022692"/>
    </source>
</evidence>
<feature type="transmembrane region" description="Helical" evidence="5">
    <location>
        <begin position="7"/>
        <end position="27"/>
    </location>
</feature>
<feature type="transmembrane region" description="Helical" evidence="5">
    <location>
        <begin position="182"/>
        <end position="203"/>
    </location>
</feature>
<feature type="transmembrane region" description="Helical" evidence="5">
    <location>
        <begin position="33"/>
        <end position="52"/>
    </location>
</feature>
<feature type="transmembrane region" description="Helical" evidence="5">
    <location>
        <begin position="268"/>
        <end position="293"/>
    </location>
</feature>
<evidence type="ECO:0000313" key="7">
    <source>
        <dbReference type="Proteomes" id="UP001407405"/>
    </source>
</evidence>
<dbReference type="InterPro" id="IPR052951">
    <property type="entry name" value="Tellurite_res_ion_channel"/>
</dbReference>
<sequence length="316" mass="34264">MLLKKIPFPMAGLMLGMAGLGNLVVSYGAGYRYALGAVATLIMVLIAAKAFTDPAALKEALEQPPVASVLPTFSMGMAILSVYLKPFLPQGALVMWFLALLIHVVLLVIFTKKHVVSFKMKKVFPSWFIVYVGLACFSLTAPAMGQLVIGQALFWIAFAAYLVLLPVVLYRVIKVGQIPDPALPSLAIMTAPSSLALAGYLNSFPEKNLAIVAFLTACTLISFIGVMLVMSRLLKLPFFPSYSAFTFPFVITGIALKGTNGYLSQAGVGIPTLGATIPMFEFWAVIMVLYVLWQYLHFLRKALMPASARPQTEKAI</sequence>